<dbReference type="OrthoDB" id="4156665at2759"/>
<accession>A0A6A6AP33</accession>
<dbReference type="EMBL" id="ML977500">
    <property type="protein sequence ID" value="KAF2132647.1"/>
    <property type="molecule type" value="Genomic_DNA"/>
</dbReference>
<evidence type="ECO:0000313" key="2">
    <source>
        <dbReference type="EMBL" id="KAF2132647.1"/>
    </source>
</evidence>
<organism evidence="2 3">
    <name type="scientific">Dothidotthia symphoricarpi CBS 119687</name>
    <dbReference type="NCBI Taxonomy" id="1392245"/>
    <lineage>
        <taxon>Eukaryota</taxon>
        <taxon>Fungi</taxon>
        <taxon>Dikarya</taxon>
        <taxon>Ascomycota</taxon>
        <taxon>Pezizomycotina</taxon>
        <taxon>Dothideomycetes</taxon>
        <taxon>Pleosporomycetidae</taxon>
        <taxon>Pleosporales</taxon>
        <taxon>Dothidotthiaceae</taxon>
        <taxon>Dothidotthia</taxon>
    </lineage>
</organism>
<dbReference type="AlphaFoldDB" id="A0A6A6AP33"/>
<proteinExistence type="predicted"/>
<reference evidence="2" key="1">
    <citation type="journal article" date="2020" name="Stud. Mycol.">
        <title>101 Dothideomycetes genomes: a test case for predicting lifestyles and emergence of pathogens.</title>
        <authorList>
            <person name="Haridas S."/>
            <person name="Albert R."/>
            <person name="Binder M."/>
            <person name="Bloem J."/>
            <person name="Labutti K."/>
            <person name="Salamov A."/>
            <person name="Andreopoulos B."/>
            <person name="Baker S."/>
            <person name="Barry K."/>
            <person name="Bills G."/>
            <person name="Bluhm B."/>
            <person name="Cannon C."/>
            <person name="Castanera R."/>
            <person name="Culley D."/>
            <person name="Daum C."/>
            <person name="Ezra D."/>
            <person name="Gonzalez J."/>
            <person name="Henrissat B."/>
            <person name="Kuo A."/>
            <person name="Liang C."/>
            <person name="Lipzen A."/>
            <person name="Lutzoni F."/>
            <person name="Magnuson J."/>
            <person name="Mondo S."/>
            <person name="Nolan M."/>
            <person name="Ohm R."/>
            <person name="Pangilinan J."/>
            <person name="Park H.-J."/>
            <person name="Ramirez L."/>
            <person name="Alfaro M."/>
            <person name="Sun H."/>
            <person name="Tritt A."/>
            <person name="Yoshinaga Y."/>
            <person name="Zwiers L.-H."/>
            <person name="Turgeon B."/>
            <person name="Goodwin S."/>
            <person name="Spatafora J."/>
            <person name="Crous P."/>
            <person name="Grigoriev I."/>
        </authorList>
    </citation>
    <scope>NUCLEOTIDE SEQUENCE</scope>
    <source>
        <strain evidence="2">CBS 119687</strain>
    </source>
</reference>
<keyword evidence="3" id="KW-1185">Reference proteome</keyword>
<sequence>MSLTAGISKPNKRPRTPRRPLSQRNPALALKVSQMRLAIAPIVHVLSGQPAPDFPPSMLHLFLLTEPQLDRLARFYSQAELSELTHQYPQTMDWDRPFLSTDPALPENCRLADLERLKIKMRMFARFIGMRGADTPTWEYERQVEILGNMIGRSVRDEESALRKYYWGPGARP</sequence>
<dbReference type="Proteomes" id="UP000799771">
    <property type="component" value="Unassembled WGS sequence"/>
</dbReference>
<gene>
    <name evidence="2" type="ORF">P153DRAFT_283013</name>
</gene>
<dbReference type="RefSeq" id="XP_033527034.1">
    <property type="nucleotide sequence ID" value="XM_033663238.1"/>
</dbReference>
<name>A0A6A6AP33_9PLEO</name>
<evidence type="ECO:0000313" key="3">
    <source>
        <dbReference type="Proteomes" id="UP000799771"/>
    </source>
</evidence>
<dbReference type="GeneID" id="54403670"/>
<evidence type="ECO:0000256" key="1">
    <source>
        <dbReference type="SAM" id="MobiDB-lite"/>
    </source>
</evidence>
<feature type="region of interest" description="Disordered" evidence="1">
    <location>
        <begin position="1"/>
        <end position="25"/>
    </location>
</feature>
<protein>
    <submittedName>
        <fullName evidence="2">Uncharacterized protein</fullName>
    </submittedName>
</protein>